<dbReference type="Pfam" id="PF00156">
    <property type="entry name" value="Pribosyltran"/>
    <property type="match status" value="1"/>
</dbReference>
<gene>
    <name evidence="4" type="ORF">EJG51_014480</name>
</gene>
<dbReference type="Gene3D" id="3.40.50.2020">
    <property type="match status" value="1"/>
</dbReference>
<name>A0A6M4A6A8_9BURK</name>
<dbReference type="InterPro" id="IPR029057">
    <property type="entry name" value="PRTase-like"/>
</dbReference>
<feature type="domain" description="Double zinc ribbon" evidence="3">
    <location>
        <begin position="17"/>
        <end position="72"/>
    </location>
</feature>
<keyword evidence="5" id="KW-1185">Reference proteome</keyword>
<organism evidence="4 5">
    <name type="scientific">Undibacterium piscinae</name>
    <dbReference type="NCBI Taxonomy" id="2495591"/>
    <lineage>
        <taxon>Bacteria</taxon>
        <taxon>Pseudomonadati</taxon>
        <taxon>Pseudomonadota</taxon>
        <taxon>Betaproteobacteria</taxon>
        <taxon>Burkholderiales</taxon>
        <taxon>Oxalobacteraceae</taxon>
        <taxon>Undibacterium</taxon>
    </lineage>
</organism>
<dbReference type="InterPro" id="IPR051910">
    <property type="entry name" value="ComF/GntX_DNA_util-trans"/>
</dbReference>
<evidence type="ECO:0000259" key="3">
    <source>
        <dbReference type="Pfam" id="PF18912"/>
    </source>
</evidence>
<dbReference type="Pfam" id="PF18912">
    <property type="entry name" value="DZR_2"/>
    <property type="match status" value="1"/>
</dbReference>
<dbReference type="PANTHER" id="PTHR47505">
    <property type="entry name" value="DNA UTILIZATION PROTEIN YHGH"/>
    <property type="match status" value="1"/>
</dbReference>
<accession>A0A6M4A6A8</accession>
<dbReference type="OrthoDB" id="9793412at2"/>
<reference evidence="4 5" key="1">
    <citation type="journal article" date="2019" name="Int. J. Syst. Evol. Microbiol.">
        <title>Undibacterium piscinae sp. nov., isolated from Korean shiner intestine.</title>
        <authorList>
            <person name="Lee S.Y."/>
            <person name="Kang W."/>
            <person name="Kim P.S."/>
            <person name="Kim H.S."/>
            <person name="Sung H."/>
            <person name="Shin N.R."/>
            <person name="Whon T.W."/>
            <person name="Yun J.H."/>
            <person name="Lee J.Y."/>
            <person name="Lee J.Y."/>
            <person name="Jung M.J."/>
            <person name="Jeong Y.S."/>
            <person name="Tak E.J."/>
            <person name="Han J.E."/>
            <person name="Hyun D.W."/>
            <person name="Kang M.S."/>
            <person name="Lee K.E."/>
            <person name="Lee B.H."/>
            <person name="Bae J.W."/>
        </authorList>
    </citation>
    <scope>NUCLEOTIDE SEQUENCE [LARGE SCALE GENOMIC DNA]</scope>
    <source>
        <strain evidence="4 5">S11R28</strain>
    </source>
</reference>
<evidence type="ECO:0000259" key="2">
    <source>
        <dbReference type="Pfam" id="PF00156"/>
    </source>
</evidence>
<dbReference type="CDD" id="cd06223">
    <property type="entry name" value="PRTases_typeI"/>
    <property type="match status" value="1"/>
</dbReference>
<dbReference type="KEGG" id="upi:EJG51_014480"/>
<protein>
    <submittedName>
        <fullName evidence="4">ComF family protein</fullName>
    </submittedName>
</protein>
<dbReference type="Proteomes" id="UP000274350">
    <property type="component" value="Chromosome"/>
</dbReference>
<dbReference type="SUPFAM" id="SSF53271">
    <property type="entry name" value="PRTase-like"/>
    <property type="match status" value="1"/>
</dbReference>
<dbReference type="AlphaFoldDB" id="A0A6M4A6A8"/>
<dbReference type="InterPro" id="IPR044005">
    <property type="entry name" value="DZR_2"/>
</dbReference>
<sequence length="247" mass="27578">MPSLKQFCLQGFTSGISLLLPSSCSLCHEDVDDALLCAACRQQYFGQQPVRCQQCAIPLQVHDKHFICGECLSTPPQFDFTIVSSDYAAPIDQLVLSFKFGHRLALANLFAELLRDAILLDPRRNLAELLCAVPLGRRRLSERGFNQSLEIAKPLSSHLGIALNPLLIQRTRETVQQSSLHPDERQKNVRKSFMLNPHAMELIKGKHIGIIDDVMTTGATLQETATLLKRFGAAKVSNYVFARTPRH</sequence>
<dbReference type="InterPro" id="IPR000836">
    <property type="entry name" value="PRTase_dom"/>
</dbReference>
<dbReference type="PANTHER" id="PTHR47505:SF1">
    <property type="entry name" value="DNA UTILIZATION PROTEIN YHGH"/>
    <property type="match status" value="1"/>
</dbReference>
<evidence type="ECO:0000313" key="5">
    <source>
        <dbReference type="Proteomes" id="UP000274350"/>
    </source>
</evidence>
<feature type="domain" description="Phosphoribosyltransferase" evidence="2">
    <location>
        <begin position="148"/>
        <end position="244"/>
    </location>
</feature>
<dbReference type="EMBL" id="CP051152">
    <property type="protein sequence ID" value="QJQ06846.1"/>
    <property type="molecule type" value="Genomic_DNA"/>
</dbReference>
<comment type="similarity">
    <text evidence="1">Belongs to the ComF/GntX family.</text>
</comment>
<evidence type="ECO:0000256" key="1">
    <source>
        <dbReference type="ARBA" id="ARBA00008007"/>
    </source>
</evidence>
<proteinExistence type="inferred from homology"/>
<evidence type="ECO:0000313" key="4">
    <source>
        <dbReference type="EMBL" id="QJQ06846.1"/>
    </source>
</evidence>